<sequence>MDFKHNDLTIGSLTTGLAAVLLNYSSFALAVENADSVQVSQESAAETVSEPVAVDSNNSQ</sequence>
<accession>A0A832N3P1</accession>
<dbReference type="EMBL" id="DRNF01000195">
    <property type="protein sequence ID" value="HHJ80603.1"/>
    <property type="molecule type" value="Genomic_DNA"/>
</dbReference>
<dbReference type="AlphaFoldDB" id="A0A832N3P1"/>
<feature type="non-terminal residue" evidence="2">
    <location>
        <position position="60"/>
    </location>
</feature>
<dbReference type="Proteomes" id="UP000885832">
    <property type="component" value="Unassembled WGS sequence"/>
</dbReference>
<gene>
    <name evidence="2" type="ORF">ENJ65_03115</name>
</gene>
<feature type="region of interest" description="Disordered" evidence="1">
    <location>
        <begin position="40"/>
        <end position="60"/>
    </location>
</feature>
<comment type="caution">
    <text evidence="2">The sequence shown here is derived from an EMBL/GenBank/DDBJ whole genome shotgun (WGS) entry which is preliminary data.</text>
</comment>
<reference evidence="2" key="1">
    <citation type="journal article" date="2020" name="mSystems">
        <title>Genome- and Community-Level Interaction Insights into Carbon Utilization and Element Cycling Functions of Hydrothermarchaeota in Hydrothermal Sediment.</title>
        <authorList>
            <person name="Zhou Z."/>
            <person name="Liu Y."/>
            <person name="Xu W."/>
            <person name="Pan J."/>
            <person name="Luo Z.H."/>
            <person name="Li M."/>
        </authorList>
    </citation>
    <scope>NUCLEOTIDE SEQUENCE [LARGE SCALE GENOMIC DNA]</scope>
    <source>
        <strain evidence="2">HyVt-505</strain>
    </source>
</reference>
<proteinExistence type="predicted"/>
<name>A0A832N3P1_9GAMM</name>
<evidence type="ECO:0000256" key="1">
    <source>
        <dbReference type="SAM" id="MobiDB-lite"/>
    </source>
</evidence>
<protein>
    <submittedName>
        <fullName evidence="2">Uncharacterized protein</fullName>
    </submittedName>
</protein>
<evidence type="ECO:0000313" key="2">
    <source>
        <dbReference type="EMBL" id="HHJ80603.1"/>
    </source>
</evidence>
<organism evidence="2">
    <name type="scientific">Candidatus Tenderia electrophaga</name>
    <dbReference type="NCBI Taxonomy" id="1748243"/>
    <lineage>
        <taxon>Bacteria</taxon>
        <taxon>Pseudomonadati</taxon>
        <taxon>Pseudomonadota</taxon>
        <taxon>Gammaproteobacteria</taxon>
        <taxon>Candidatus Tenderiales</taxon>
        <taxon>Candidatus Tenderiaceae</taxon>
        <taxon>Candidatus Tenderia</taxon>
    </lineage>
</organism>